<keyword evidence="1" id="KW-0812">Transmembrane</keyword>
<protein>
    <submittedName>
        <fullName evidence="2">Uncharacterized protein</fullName>
    </submittedName>
</protein>
<feature type="transmembrane region" description="Helical" evidence="1">
    <location>
        <begin position="112"/>
        <end position="132"/>
    </location>
</feature>
<evidence type="ECO:0000313" key="2">
    <source>
        <dbReference type="EMBL" id="OWF45633.1"/>
    </source>
</evidence>
<accession>A0A210QA75</accession>
<keyword evidence="3" id="KW-1185">Reference proteome</keyword>
<gene>
    <name evidence="2" type="ORF">KP79_PYT05936</name>
</gene>
<feature type="transmembrane region" description="Helical" evidence="1">
    <location>
        <begin position="71"/>
        <end position="91"/>
    </location>
</feature>
<keyword evidence="1" id="KW-1133">Transmembrane helix</keyword>
<dbReference type="EMBL" id="NEDP02004422">
    <property type="protein sequence ID" value="OWF45633.1"/>
    <property type="molecule type" value="Genomic_DNA"/>
</dbReference>
<evidence type="ECO:0000313" key="3">
    <source>
        <dbReference type="Proteomes" id="UP000242188"/>
    </source>
</evidence>
<sequence>MATTAVVGVISLGLFVIHVVAIATPGWMVVGKDGIGSAYIGLFQVCFGSKCVSYVNYIFADKEGDVHVSFSYIALVGLHIVGAIILFANGVNSLRHFRSFPDGQARSIATKAAIMLSVASGCILAGVVWFYLDIKTGLDLIESSLSQELKFGYSSYLAVVTGASSLVVAITMCVVASQMAPPPVITTFITPPCPQTVAVHSTTTHQAGSTYPMTSPVGFAQNDPAYGYDQ</sequence>
<dbReference type="AlphaFoldDB" id="A0A210QA75"/>
<feature type="transmembrane region" description="Helical" evidence="1">
    <location>
        <begin position="6"/>
        <end position="30"/>
    </location>
</feature>
<dbReference type="Gene3D" id="1.20.140.150">
    <property type="match status" value="1"/>
</dbReference>
<dbReference type="Proteomes" id="UP000242188">
    <property type="component" value="Unassembled WGS sequence"/>
</dbReference>
<organism evidence="2 3">
    <name type="scientific">Mizuhopecten yessoensis</name>
    <name type="common">Japanese scallop</name>
    <name type="synonym">Patinopecten yessoensis</name>
    <dbReference type="NCBI Taxonomy" id="6573"/>
    <lineage>
        <taxon>Eukaryota</taxon>
        <taxon>Metazoa</taxon>
        <taxon>Spiralia</taxon>
        <taxon>Lophotrochozoa</taxon>
        <taxon>Mollusca</taxon>
        <taxon>Bivalvia</taxon>
        <taxon>Autobranchia</taxon>
        <taxon>Pteriomorphia</taxon>
        <taxon>Pectinida</taxon>
        <taxon>Pectinoidea</taxon>
        <taxon>Pectinidae</taxon>
        <taxon>Mizuhopecten</taxon>
    </lineage>
</organism>
<reference evidence="2 3" key="1">
    <citation type="journal article" date="2017" name="Nat. Ecol. Evol.">
        <title>Scallop genome provides insights into evolution of bilaterian karyotype and development.</title>
        <authorList>
            <person name="Wang S."/>
            <person name="Zhang J."/>
            <person name="Jiao W."/>
            <person name="Li J."/>
            <person name="Xun X."/>
            <person name="Sun Y."/>
            <person name="Guo X."/>
            <person name="Huan P."/>
            <person name="Dong B."/>
            <person name="Zhang L."/>
            <person name="Hu X."/>
            <person name="Sun X."/>
            <person name="Wang J."/>
            <person name="Zhao C."/>
            <person name="Wang Y."/>
            <person name="Wang D."/>
            <person name="Huang X."/>
            <person name="Wang R."/>
            <person name="Lv J."/>
            <person name="Li Y."/>
            <person name="Zhang Z."/>
            <person name="Liu B."/>
            <person name="Lu W."/>
            <person name="Hui Y."/>
            <person name="Liang J."/>
            <person name="Zhou Z."/>
            <person name="Hou R."/>
            <person name="Li X."/>
            <person name="Liu Y."/>
            <person name="Li H."/>
            <person name="Ning X."/>
            <person name="Lin Y."/>
            <person name="Zhao L."/>
            <person name="Xing Q."/>
            <person name="Dou J."/>
            <person name="Li Y."/>
            <person name="Mao J."/>
            <person name="Guo H."/>
            <person name="Dou H."/>
            <person name="Li T."/>
            <person name="Mu C."/>
            <person name="Jiang W."/>
            <person name="Fu Q."/>
            <person name="Fu X."/>
            <person name="Miao Y."/>
            <person name="Liu J."/>
            <person name="Yu Q."/>
            <person name="Li R."/>
            <person name="Liao H."/>
            <person name="Li X."/>
            <person name="Kong Y."/>
            <person name="Jiang Z."/>
            <person name="Chourrout D."/>
            <person name="Li R."/>
            <person name="Bao Z."/>
        </authorList>
    </citation>
    <scope>NUCLEOTIDE SEQUENCE [LARGE SCALE GENOMIC DNA]</scope>
    <source>
        <strain evidence="2 3">PY_sf001</strain>
    </source>
</reference>
<evidence type="ECO:0000256" key="1">
    <source>
        <dbReference type="SAM" id="Phobius"/>
    </source>
</evidence>
<proteinExistence type="predicted"/>
<keyword evidence="1" id="KW-0472">Membrane</keyword>
<name>A0A210QA75_MIZYE</name>
<comment type="caution">
    <text evidence="2">The sequence shown here is derived from an EMBL/GenBank/DDBJ whole genome shotgun (WGS) entry which is preliminary data.</text>
</comment>
<feature type="transmembrane region" description="Helical" evidence="1">
    <location>
        <begin position="152"/>
        <end position="175"/>
    </location>
</feature>